<dbReference type="EMBL" id="AFYH01011927">
    <property type="status" value="NOT_ANNOTATED_CDS"/>
    <property type="molecule type" value="Genomic_DNA"/>
</dbReference>
<dbReference type="GO" id="GO:0098609">
    <property type="term" value="P:cell-cell adhesion"/>
    <property type="evidence" value="ECO:0007669"/>
    <property type="project" value="TreeGrafter"/>
</dbReference>
<evidence type="ECO:0000313" key="13">
    <source>
        <dbReference type="Proteomes" id="UP000008672"/>
    </source>
</evidence>
<keyword evidence="8" id="KW-0325">Glycoprotein</keyword>
<dbReference type="PANTHER" id="PTHR13869:SF21">
    <property type="entry name" value="MYELIN PROTEIN ZERO-LIKE PROTEIN 2"/>
    <property type="match status" value="1"/>
</dbReference>
<evidence type="ECO:0000313" key="12">
    <source>
        <dbReference type="Ensembl" id="ENSLACP00000020769.1"/>
    </source>
</evidence>
<keyword evidence="7" id="KW-1015">Disulfide bond</keyword>
<reference evidence="13" key="1">
    <citation type="submission" date="2011-08" db="EMBL/GenBank/DDBJ databases">
        <title>The draft genome of Latimeria chalumnae.</title>
        <authorList>
            <person name="Di Palma F."/>
            <person name="Alfoldi J."/>
            <person name="Johnson J."/>
            <person name="Berlin A."/>
            <person name="Gnerre S."/>
            <person name="Jaffe D."/>
            <person name="MacCallum I."/>
            <person name="Young S."/>
            <person name="Walker B.J."/>
            <person name="Lander E."/>
            <person name="Lindblad-Toh K."/>
        </authorList>
    </citation>
    <scope>NUCLEOTIDE SEQUENCE [LARGE SCALE GENOMIC DNA]</scope>
    <source>
        <strain evidence="13">Wild caught</strain>
    </source>
</reference>
<dbReference type="STRING" id="7897.ENSLACP00000020769"/>
<dbReference type="InterPro" id="IPR013783">
    <property type="entry name" value="Ig-like_fold"/>
</dbReference>
<evidence type="ECO:0000256" key="6">
    <source>
        <dbReference type="ARBA" id="ARBA00023136"/>
    </source>
</evidence>
<dbReference type="SMART" id="SM00406">
    <property type="entry name" value="IGv"/>
    <property type="match status" value="1"/>
</dbReference>
<evidence type="ECO:0000256" key="3">
    <source>
        <dbReference type="ARBA" id="ARBA00022692"/>
    </source>
</evidence>
<dbReference type="PANTHER" id="PTHR13869">
    <property type="entry name" value="MYELIN P0 RELATED"/>
    <property type="match status" value="1"/>
</dbReference>
<dbReference type="eggNOG" id="ENOG502RYWU">
    <property type="taxonomic scope" value="Eukaryota"/>
</dbReference>
<dbReference type="FunCoup" id="H3BFU8">
    <property type="interactions" value="186"/>
</dbReference>
<dbReference type="EMBL" id="AFYH01011926">
    <property type="status" value="NOT_ANNOTATED_CDS"/>
    <property type="molecule type" value="Genomic_DNA"/>
</dbReference>
<evidence type="ECO:0000256" key="10">
    <source>
        <dbReference type="SAM" id="Phobius"/>
    </source>
</evidence>
<evidence type="ECO:0000256" key="5">
    <source>
        <dbReference type="ARBA" id="ARBA00022989"/>
    </source>
</evidence>
<evidence type="ECO:0000256" key="9">
    <source>
        <dbReference type="ARBA" id="ARBA00023319"/>
    </source>
</evidence>
<dbReference type="EMBL" id="AFYH01011925">
    <property type="status" value="NOT_ANNOTATED_CDS"/>
    <property type="molecule type" value="Genomic_DNA"/>
</dbReference>
<dbReference type="Gene3D" id="2.60.40.10">
    <property type="entry name" value="Immunoglobulins"/>
    <property type="match status" value="1"/>
</dbReference>
<dbReference type="PROSITE" id="PS50835">
    <property type="entry name" value="IG_LIKE"/>
    <property type="match status" value="1"/>
</dbReference>
<dbReference type="OMA" id="FHEQPYP"/>
<gene>
    <name evidence="12" type="primary">MPZL2</name>
</gene>
<evidence type="ECO:0000256" key="1">
    <source>
        <dbReference type="ARBA" id="ARBA00004479"/>
    </source>
</evidence>
<reference evidence="12" key="2">
    <citation type="submission" date="2025-08" db="UniProtKB">
        <authorList>
            <consortium name="Ensembl"/>
        </authorList>
    </citation>
    <scope>IDENTIFICATION</scope>
</reference>
<dbReference type="Bgee" id="ENSLACG00000018246">
    <property type="expression patterns" value="Expressed in pectoral fin and 2 other cell types or tissues"/>
</dbReference>
<evidence type="ECO:0000256" key="8">
    <source>
        <dbReference type="ARBA" id="ARBA00023180"/>
    </source>
</evidence>
<dbReference type="InParanoid" id="H3BFU8"/>
<keyword evidence="9" id="KW-0393">Immunoglobulin domain</keyword>
<comment type="subcellular location">
    <subcellularLocation>
        <location evidence="1">Membrane</location>
        <topology evidence="1">Single-pass type I membrane protein</topology>
    </subcellularLocation>
</comment>
<dbReference type="InterPro" id="IPR003599">
    <property type="entry name" value="Ig_sub"/>
</dbReference>
<dbReference type="InterPro" id="IPR007110">
    <property type="entry name" value="Ig-like_dom"/>
</dbReference>
<organism evidence="12 13">
    <name type="scientific">Latimeria chalumnae</name>
    <name type="common">Coelacanth</name>
    <dbReference type="NCBI Taxonomy" id="7897"/>
    <lineage>
        <taxon>Eukaryota</taxon>
        <taxon>Metazoa</taxon>
        <taxon>Chordata</taxon>
        <taxon>Craniata</taxon>
        <taxon>Vertebrata</taxon>
        <taxon>Euteleostomi</taxon>
        <taxon>Coelacanthiformes</taxon>
        <taxon>Coelacanthidae</taxon>
        <taxon>Latimeria</taxon>
    </lineage>
</organism>
<accession>H3BFU8</accession>
<feature type="transmembrane region" description="Helical" evidence="10">
    <location>
        <begin position="6"/>
        <end position="29"/>
    </location>
</feature>
<protein>
    <submittedName>
        <fullName evidence="12">Myelin protein zero like 2</fullName>
    </submittedName>
</protein>
<dbReference type="InterPro" id="IPR036179">
    <property type="entry name" value="Ig-like_dom_sf"/>
</dbReference>
<dbReference type="InterPro" id="IPR000920">
    <property type="entry name" value="Myelin_P0-rel"/>
</dbReference>
<evidence type="ECO:0000259" key="11">
    <source>
        <dbReference type="PROSITE" id="PS50835"/>
    </source>
</evidence>
<dbReference type="GeneTree" id="ENSGT01030000234556"/>
<keyword evidence="5 10" id="KW-1133">Transmembrane helix</keyword>
<dbReference type="FunFam" id="2.60.40.10:FF:000193">
    <property type="entry name" value="Myelin protein zero-like 1 like"/>
    <property type="match status" value="1"/>
</dbReference>
<dbReference type="SMART" id="SM00409">
    <property type="entry name" value="IG"/>
    <property type="match status" value="1"/>
</dbReference>
<dbReference type="Ensembl" id="ENSLACT00000020909.1">
    <property type="protein sequence ID" value="ENSLACP00000020769.1"/>
    <property type="gene ID" value="ENSLACG00000018246.2"/>
</dbReference>
<dbReference type="Proteomes" id="UP000008672">
    <property type="component" value="Unassembled WGS sequence"/>
</dbReference>
<keyword evidence="13" id="KW-1185">Reference proteome</keyword>
<evidence type="ECO:0000256" key="4">
    <source>
        <dbReference type="ARBA" id="ARBA00022729"/>
    </source>
</evidence>
<keyword evidence="3 10" id="KW-0812">Transmembrane</keyword>
<dbReference type="GO" id="GO:0005886">
    <property type="term" value="C:plasma membrane"/>
    <property type="evidence" value="ECO:0007669"/>
    <property type="project" value="TreeGrafter"/>
</dbReference>
<reference evidence="12" key="3">
    <citation type="submission" date="2025-09" db="UniProtKB">
        <authorList>
            <consortium name="Ensembl"/>
        </authorList>
    </citation>
    <scope>IDENTIFICATION</scope>
</reference>
<feature type="transmembrane region" description="Helical" evidence="10">
    <location>
        <begin position="150"/>
        <end position="174"/>
    </location>
</feature>
<evidence type="ECO:0000256" key="2">
    <source>
        <dbReference type="ARBA" id="ARBA00007180"/>
    </source>
</evidence>
<proteinExistence type="inferred from homology"/>
<dbReference type="Pfam" id="PF07686">
    <property type="entry name" value="V-set"/>
    <property type="match status" value="1"/>
</dbReference>
<comment type="similarity">
    <text evidence="2">Belongs to the myelin P0 protein family.</text>
</comment>
<dbReference type="PRINTS" id="PR00213">
    <property type="entry name" value="MYELINP0"/>
</dbReference>
<dbReference type="SUPFAM" id="SSF48726">
    <property type="entry name" value="Immunoglobulin"/>
    <property type="match status" value="1"/>
</dbReference>
<keyword evidence="6 10" id="KW-0472">Membrane</keyword>
<keyword evidence="4" id="KW-0732">Signal</keyword>
<name>H3BFU8_LATCH</name>
<sequence length="198" mass="22392">YRYIYIYIYIYIYLILLVGIYNASAVEVYTTAAMEGKNGTDLTLRCTFRTNAPIGKLLTVSWNFRPQAGGSDEYVFYYHDEPYPPESGRFKGRAVWSGDVSRKDASITIRDLKFTDNGTFYCHVKNPPDVYGTVGEIHLRVVQKVSMSEFYILGVAIGGATAAIIILVAITASIQYCRKRRRENELSRYGEDSTDGIL</sequence>
<evidence type="ECO:0000256" key="7">
    <source>
        <dbReference type="ARBA" id="ARBA00023157"/>
    </source>
</evidence>
<dbReference type="InterPro" id="IPR013106">
    <property type="entry name" value="Ig_V-set"/>
</dbReference>
<feature type="domain" description="Ig-like" evidence="11">
    <location>
        <begin position="24"/>
        <end position="126"/>
    </location>
</feature>
<dbReference type="AlphaFoldDB" id="H3BFU8"/>